<dbReference type="Proteomes" id="UP001152485">
    <property type="component" value="Unassembled WGS sequence"/>
</dbReference>
<dbReference type="EMBL" id="CAMAPC010000005">
    <property type="protein sequence ID" value="CAH9056720.1"/>
    <property type="molecule type" value="Genomic_DNA"/>
</dbReference>
<evidence type="ECO:0000313" key="5">
    <source>
        <dbReference type="Proteomes" id="UP001152467"/>
    </source>
</evidence>
<name>A0A9W4QWR8_9GAMM</name>
<keyword evidence="5" id="KW-1185">Reference proteome</keyword>
<dbReference type="EMBL" id="CAMAPD010000003">
    <property type="protein sequence ID" value="CAH9052808.1"/>
    <property type="molecule type" value="Genomic_DNA"/>
</dbReference>
<evidence type="ECO:0000256" key="1">
    <source>
        <dbReference type="ARBA" id="ARBA00022676"/>
    </source>
</evidence>
<comment type="caution">
    <text evidence="4">The sequence shown here is derived from an EMBL/GenBank/DDBJ whole genome shotgun (WGS) entry which is preliminary data.</text>
</comment>
<dbReference type="Pfam" id="PF03808">
    <property type="entry name" value="Glyco_tran_WecG"/>
    <property type="match status" value="1"/>
</dbReference>
<dbReference type="AlphaFoldDB" id="A0A9W4QWR8"/>
<accession>A0A9W4QWR8</accession>
<evidence type="ECO:0000313" key="4">
    <source>
        <dbReference type="EMBL" id="CAH9056720.1"/>
    </source>
</evidence>
<reference evidence="4 6" key="1">
    <citation type="submission" date="2022-07" db="EMBL/GenBank/DDBJ databases">
        <authorList>
            <person name="Criscuolo A."/>
        </authorList>
    </citation>
    <scope>NUCLEOTIDE SEQUENCE</scope>
    <source>
        <strain evidence="6">CIP 111951</strain>
        <strain evidence="4">CIP111854</strain>
        <strain evidence="3">CIP111951</strain>
    </source>
</reference>
<dbReference type="PANTHER" id="PTHR34136">
    <property type="match status" value="1"/>
</dbReference>
<sequence length="238" mass="27686">MNELLRKVKKAPDINKRFDEVLHGDIKKTEVITFVNPYSYLLLRDEVSIIENIDAIYTDAISSAKYLSYLFKQKVPRVSFDQSSFANDFLERADREGFSIFLLGTKEKELNKAISNFKAHYKNINIVGSHDGYFDDDEKMIESILSTNPDFVICGMGTPRQDNFAVKLKLRSSGIIKQIYTCGGFLHQSAESLVYYPQWIDKLHLRWLYRVFENSYVIKRLLGSYPKFFFLVLKDLKS</sequence>
<protein>
    <submittedName>
        <fullName evidence="4">UDP-Gal:alpha-D-GlcNAc-diphosphoundecaprenol beta-1,4-galactosyltransferase</fullName>
        <ecNumber evidence="4">2.4.1.304</ecNumber>
    </submittedName>
</protein>
<evidence type="ECO:0000313" key="3">
    <source>
        <dbReference type="EMBL" id="CAH9052808.1"/>
    </source>
</evidence>
<organism evidence="4 5">
    <name type="scientific">Pseudoalteromonas holothuriae</name>
    <dbReference type="NCBI Taxonomy" id="2963714"/>
    <lineage>
        <taxon>Bacteria</taxon>
        <taxon>Pseudomonadati</taxon>
        <taxon>Pseudomonadota</taxon>
        <taxon>Gammaproteobacteria</taxon>
        <taxon>Alteromonadales</taxon>
        <taxon>Pseudoalteromonadaceae</taxon>
        <taxon>Pseudoalteromonas</taxon>
    </lineage>
</organism>
<evidence type="ECO:0000256" key="2">
    <source>
        <dbReference type="ARBA" id="ARBA00022679"/>
    </source>
</evidence>
<evidence type="ECO:0000313" key="6">
    <source>
        <dbReference type="Proteomes" id="UP001152485"/>
    </source>
</evidence>
<dbReference type="PANTHER" id="PTHR34136:SF1">
    <property type="entry name" value="UDP-N-ACETYL-D-MANNOSAMINURONIC ACID TRANSFERASE"/>
    <property type="match status" value="1"/>
</dbReference>
<gene>
    <name evidence="4" type="primary">wfeD</name>
    <name evidence="4" type="ORF">PSECIP111854_01850</name>
    <name evidence="3" type="ORF">PSECIP111951_00693</name>
</gene>
<proteinExistence type="predicted"/>
<dbReference type="RefSeq" id="WP_261591893.1">
    <property type="nucleotide sequence ID" value="NZ_CAMAPC010000005.1"/>
</dbReference>
<dbReference type="InterPro" id="IPR004629">
    <property type="entry name" value="WecG_TagA_CpsF"/>
</dbReference>
<keyword evidence="2 4" id="KW-0808">Transferase</keyword>
<dbReference type="EC" id="2.4.1.304" evidence="4"/>
<dbReference type="GO" id="GO:0016758">
    <property type="term" value="F:hexosyltransferase activity"/>
    <property type="evidence" value="ECO:0007669"/>
    <property type="project" value="TreeGrafter"/>
</dbReference>
<dbReference type="Proteomes" id="UP001152467">
    <property type="component" value="Unassembled WGS sequence"/>
</dbReference>
<keyword evidence="1 4" id="KW-0328">Glycosyltransferase</keyword>
<dbReference type="CDD" id="cd06533">
    <property type="entry name" value="Glyco_transf_WecG_TagA"/>
    <property type="match status" value="1"/>
</dbReference>